<proteinExistence type="predicted"/>
<gene>
    <name evidence="1" type="ORF">B0T10DRAFT_117674</name>
</gene>
<evidence type="ECO:0000313" key="1">
    <source>
        <dbReference type="EMBL" id="KAH6898739.1"/>
    </source>
</evidence>
<comment type="caution">
    <text evidence="1">The sequence shown here is derived from an EMBL/GenBank/DDBJ whole genome shotgun (WGS) entry which is preliminary data.</text>
</comment>
<protein>
    <submittedName>
        <fullName evidence="1">Uncharacterized protein</fullName>
    </submittedName>
</protein>
<accession>A0A9P8WGZ2</accession>
<reference evidence="1 2" key="1">
    <citation type="journal article" date="2021" name="Nat. Commun.">
        <title>Genetic determinants of endophytism in the Arabidopsis root mycobiome.</title>
        <authorList>
            <person name="Mesny F."/>
            <person name="Miyauchi S."/>
            <person name="Thiergart T."/>
            <person name="Pickel B."/>
            <person name="Atanasova L."/>
            <person name="Karlsson M."/>
            <person name="Huettel B."/>
            <person name="Barry K.W."/>
            <person name="Haridas S."/>
            <person name="Chen C."/>
            <person name="Bauer D."/>
            <person name="Andreopoulos W."/>
            <person name="Pangilinan J."/>
            <person name="LaButti K."/>
            <person name="Riley R."/>
            <person name="Lipzen A."/>
            <person name="Clum A."/>
            <person name="Drula E."/>
            <person name="Henrissat B."/>
            <person name="Kohler A."/>
            <person name="Grigoriev I.V."/>
            <person name="Martin F.M."/>
            <person name="Hacquard S."/>
        </authorList>
    </citation>
    <scope>NUCLEOTIDE SEQUENCE [LARGE SCALE GENOMIC DNA]</scope>
    <source>
        <strain evidence="1 2">MPI-CAGE-CH-0241</strain>
    </source>
</reference>
<keyword evidence="2" id="KW-1185">Reference proteome</keyword>
<organism evidence="1 2">
    <name type="scientific">Thelonectria olida</name>
    <dbReference type="NCBI Taxonomy" id="1576542"/>
    <lineage>
        <taxon>Eukaryota</taxon>
        <taxon>Fungi</taxon>
        <taxon>Dikarya</taxon>
        <taxon>Ascomycota</taxon>
        <taxon>Pezizomycotina</taxon>
        <taxon>Sordariomycetes</taxon>
        <taxon>Hypocreomycetidae</taxon>
        <taxon>Hypocreales</taxon>
        <taxon>Nectriaceae</taxon>
        <taxon>Thelonectria</taxon>
    </lineage>
</organism>
<dbReference type="Proteomes" id="UP000777438">
    <property type="component" value="Unassembled WGS sequence"/>
</dbReference>
<dbReference type="OrthoDB" id="4802432at2759"/>
<evidence type="ECO:0000313" key="2">
    <source>
        <dbReference type="Proteomes" id="UP000777438"/>
    </source>
</evidence>
<dbReference type="AlphaFoldDB" id="A0A9P8WGZ2"/>
<dbReference type="EMBL" id="JAGPYM010000002">
    <property type="protein sequence ID" value="KAH6898739.1"/>
    <property type="molecule type" value="Genomic_DNA"/>
</dbReference>
<sequence length="80" mass="8747">MSLPPYDCADCSREETADVVREHGAAFTTALFSLMSTLADRGTLTRSLTLELSVSSPSDTRHAFKDFLLGQRSHYQAGHA</sequence>
<name>A0A9P8WGZ2_9HYPO</name>